<protein>
    <recommendedName>
        <fullName evidence="3">WD40 repeat domain-containing protein</fullName>
    </recommendedName>
</protein>
<dbReference type="RefSeq" id="WP_407884176.1">
    <property type="nucleotide sequence ID" value="NZ_BQXO01000004.1"/>
</dbReference>
<name>A0ABQ5JUH4_9LACO</name>
<evidence type="ECO:0008006" key="3">
    <source>
        <dbReference type="Google" id="ProtNLM"/>
    </source>
</evidence>
<dbReference type="SUPFAM" id="SSF51004">
    <property type="entry name" value="C-terminal (heme d1) domain of cytochrome cd1-nitrite reductase"/>
    <property type="match status" value="1"/>
</dbReference>
<comment type="caution">
    <text evidence="1">The sequence shown here is derived from an EMBL/GenBank/DDBJ whole genome shotgun (WGS) entry which is preliminary data.</text>
</comment>
<proteinExistence type="predicted"/>
<dbReference type="Proteomes" id="UP001628078">
    <property type="component" value="Unassembled WGS sequence"/>
</dbReference>
<evidence type="ECO:0000313" key="2">
    <source>
        <dbReference type="Proteomes" id="UP001628078"/>
    </source>
</evidence>
<accession>A0ABQ5JUH4</accession>
<dbReference type="InterPro" id="IPR011048">
    <property type="entry name" value="Haem_d1_sf"/>
</dbReference>
<dbReference type="EMBL" id="BQXO01000004">
    <property type="protein sequence ID" value="GKT06218.1"/>
    <property type="molecule type" value="Genomic_DNA"/>
</dbReference>
<gene>
    <name evidence="1" type="ORF">JCM31185_15050</name>
</gene>
<keyword evidence="2" id="KW-1185">Reference proteome</keyword>
<sequence length="341" mass="38447">MSNSHHMKGQLVAIASLLLLSIATWTILGPLRPPKAVTKAANAQMRSRFSLANLRQDLERYPGLIRASLDAYPGQNAEGTYLVPGLTEQETLKPVGHQFVPIRSQFMTPQGVTVTPKYVITTAYDHSNRGNSVLNILDRQTGSFIKRVILQGRPHVGGITYQPDAKVLWVCGAKDGRAQLFSIKLTSIDRYKARTNRPIAYQHSALLPTIQRASLVAYQNGYLWVGFFSPFGNSTVQRFNVHDVETNSHTLKSRFKAQGLFDGVFQRLTSQETIGKIQGLSFYKDNVYLSQSFGPEDSWLYIYHKNLHRQRFTPAQAVARVRMPAHLEQITCPFRADYHSR</sequence>
<organism evidence="1 2">
    <name type="scientific">Furfurilactobacillus curtus</name>
    <dbReference type="NCBI Taxonomy" id="1746200"/>
    <lineage>
        <taxon>Bacteria</taxon>
        <taxon>Bacillati</taxon>
        <taxon>Bacillota</taxon>
        <taxon>Bacilli</taxon>
        <taxon>Lactobacillales</taxon>
        <taxon>Lactobacillaceae</taxon>
        <taxon>Furfurilactobacillus</taxon>
    </lineage>
</organism>
<reference evidence="1 2" key="1">
    <citation type="submission" date="2022-03" db="EMBL/GenBank/DDBJ databases">
        <title>Draft genome sequence of Furfurilactobacillus curtus JCM 31185.</title>
        <authorList>
            <person name="Suzuki S."/>
            <person name="Endo A."/>
            <person name="Kajikawa A."/>
        </authorList>
    </citation>
    <scope>NUCLEOTIDE SEQUENCE [LARGE SCALE GENOMIC DNA]</scope>
    <source>
        <strain evidence="1 2">JCM 31185</strain>
    </source>
</reference>
<evidence type="ECO:0000313" key="1">
    <source>
        <dbReference type="EMBL" id="GKT06218.1"/>
    </source>
</evidence>